<sequence>LLTCDKPEEKMYSCPIIQCSAPAVNGLPGD</sequence>
<dbReference type="PIR" id="A57250">
    <property type="entry name" value="A57250"/>
</dbReference>
<protein>
    <submittedName>
        <fullName>Mannan-binding protein</fullName>
    </submittedName>
</protein>
<name>Q9PS80_CHICK</name>
<proteinExistence type="predicted"/>
<reference key="1">
    <citation type="journal article" date="1995" name="Glycobiology">
        <title>Collectin in a non-mammalian species: isolation and characterization of mannan-binding protein (MBP) from chicken serum.</title>
        <authorList>
            <person name="Laursen S.B."/>
            <person name="Hedemand J.E."/>
            <person name="Thiel S."/>
            <person name="Willis A.C."/>
            <person name="Skriver E."/>
            <person name="Madsen P.S."/>
            <person name="Jensenius J.C."/>
        </authorList>
    </citation>
    <scope>NUCLEOTIDE SEQUENCE</scope>
</reference>
<organism>
    <name type="scientific">Gallus gallus</name>
    <name type="common">Chicken</name>
    <dbReference type="NCBI Taxonomy" id="9031"/>
    <lineage>
        <taxon>Eukaryota</taxon>
        <taxon>Metazoa</taxon>
        <taxon>Chordata</taxon>
        <taxon>Craniata</taxon>
        <taxon>Vertebrata</taxon>
        <taxon>Euteleostomi</taxon>
        <taxon>Archelosauria</taxon>
        <taxon>Archosauria</taxon>
        <taxon>Dinosauria</taxon>
        <taxon>Saurischia</taxon>
        <taxon>Theropoda</taxon>
        <taxon>Coelurosauria</taxon>
        <taxon>Aves</taxon>
        <taxon>Neognathae</taxon>
        <taxon>Galloanserae</taxon>
        <taxon>Galliformes</taxon>
        <taxon>Phasianidae</taxon>
        <taxon>Phasianinae</taxon>
        <taxon>Gallus</taxon>
    </lineage>
</organism>
<accession>Q9PS80</accession>
<dbReference type="AlphaFoldDB" id="Q9PS80"/>